<dbReference type="EMBL" id="CCXZ01000091">
    <property type="protein sequence ID" value="CEG15273.1"/>
    <property type="molecule type" value="Genomic_DNA"/>
</dbReference>
<reference evidence="1 2" key="1">
    <citation type="submission" date="2014-09" db="EMBL/GenBank/DDBJ databases">
        <authorList>
            <person name="Regsiter A."/>
        </authorList>
    </citation>
    <scope>NUCLEOTIDE SEQUENCE [LARGE SCALE GENOMIC DNA]</scope>
</reference>
<dbReference type="Proteomes" id="UP000052230">
    <property type="component" value="Unassembled WGS sequence"/>
</dbReference>
<accession>A0A0U5F9Q3</accession>
<protein>
    <submittedName>
        <fullName evidence="1">Uncharacterized protein</fullName>
    </submittedName>
</protein>
<dbReference type="AlphaFoldDB" id="A0A0U5F9Q3"/>
<gene>
    <name evidence="1" type="ORF">XAC3562_1800006</name>
</gene>
<comment type="caution">
    <text evidence="1">The sequence shown here is derived from an EMBL/GenBank/DDBJ whole genome shotgun (WGS) entry which is preliminary data.</text>
</comment>
<evidence type="ECO:0000313" key="1">
    <source>
        <dbReference type="EMBL" id="CEG15273.1"/>
    </source>
</evidence>
<proteinExistence type="predicted"/>
<evidence type="ECO:0000313" key="2">
    <source>
        <dbReference type="Proteomes" id="UP000052230"/>
    </source>
</evidence>
<organism evidence="1 2">
    <name type="scientific">Xanthomonas citri pv. citri</name>
    <dbReference type="NCBI Taxonomy" id="611301"/>
    <lineage>
        <taxon>Bacteria</taxon>
        <taxon>Pseudomonadati</taxon>
        <taxon>Pseudomonadota</taxon>
        <taxon>Gammaproteobacteria</taxon>
        <taxon>Lysobacterales</taxon>
        <taxon>Lysobacteraceae</taxon>
        <taxon>Xanthomonas</taxon>
    </lineage>
</organism>
<sequence length="160" mass="18052">MPARSARCIRARWRRRLVNRSDAVIGHAVDVWGGGWDVSEQRTTSHGWSVLLGWPDDVERGRGGQGAAVVLTQPLAQYLTEKRPRDVDLPIGRTVIKRLRRDLGLRWDWDAWWSDRADDLRSMKLEAFAAQHGCSVGAASQRRAALGLHHQSRNPDTPIC</sequence>
<name>A0A0U5F9Q3_XANCI</name>
<keyword evidence="2" id="KW-1185">Reference proteome</keyword>